<evidence type="ECO:0000256" key="1">
    <source>
        <dbReference type="ARBA" id="ARBA00022490"/>
    </source>
</evidence>
<comment type="function">
    <text evidence="4">Component of the eukaryotic translation initiation factor 3 (eIF-3) complex, which is involved in protein synthesis of a specialized repertoire of mRNAs and, together with other initiation factors, stimulates binding of mRNA and methionyl-tRNAi to the 40S ribosome. The eIF-3 complex specifically targets and initiates translation of a subset of mRNAs involved in cell proliferation.</text>
</comment>
<gene>
    <name evidence="5" type="ORF">PCOL08062_LOCUS10677</name>
</gene>
<dbReference type="HAMAP" id="MF_03011">
    <property type="entry name" value="eIF3l"/>
    <property type="match status" value="1"/>
</dbReference>
<dbReference type="GO" id="GO:0005852">
    <property type="term" value="C:eukaryotic translation initiation factor 3 complex"/>
    <property type="evidence" value="ECO:0007669"/>
    <property type="project" value="UniProtKB-UniRule"/>
</dbReference>
<dbReference type="GO" id="GO:0001732">
    <property type="term" value="P:formation of cytoplasmic translation initiation complex"/>
    <property type="evidence" value="ECO:0007669"/>
    <property type="project" value="UniProtKB-UniRule"/>
</dbReference>
<dbReference type="AlphaFoldDB" id="A0A7R9TYX1"/>
<comment type="similarity">
    <text evidence="4">Belongs to the eIF-3 subunit L family.</text>
</comment>
<evidence type="ECO:0000256" key="3">
    <source>
        <dbReference type="ARBA" id="ARBA00022917"/>
    </source>
</evidence>
<dbReference type="PANTHER" id="PTHR13242">
    <property type="entry name" value="EUKARYOTIC TRANSLATION INITIATION FACTOR 3"/>
    <property type="match status" value="1"/>
</dbReference>
<dbReference type="InterPro" id="IPR019382">
    <property type="entry name" value="eIF3l"/>
</dbReference>
<protein>
    <recommendedName>
        <fullName evidence="4">Eukaryotic translation initiation factor 3 subunit L</fullName>
        <shortName evidence="4">eIF3l</shortName>
    </recommendedName>
</protein>
<organism evidence="5">
    <name type="scientific">Prasinoderma coloniale</name>
    <dbReference type="NCBI Taxonomy" id="156133"/>
    <lineage>
        <taxon>Eukaryota</taxon>
        <taxon>Viridiplantae</taxon>
        <taxon>Prasinodermophyta</taxon>
        <taxon>Prasinodermophyceae</taxon>
        <taxon>Prasinodermales</taxon>
        <taxon>Prasinodermaceae</taxon>
        <taxon>Prasinoderma</taxon>
    </lineage>
</organism>
<accession>A0A7R9TYX1</accession>
<dbReference type="PANTHER" id="PTHR13242:SF0">
    <property type="entry name" value="EUKARYOTIC TRANSLATION INITIATION FACTOR 3 SUBUNIT L"/>
    <property type="match status" value="1"/>
</dbReference>
<dbReference type="EMBL" id="HBDZ01013926">
    <property type="protein sequence ID" value="CAD8248469.1"/>
    <property type="molecule type" value="Transcribed_RNA"/>
</dbReference>
<keyword evidence="1 4" id="KW-0963">Cytoplasm</keyword>
<evidence type="ECO:0000256" key="2">
    <source>
        <dbReference type="ARBA" id="ARBA00022540"/>
    </source>
</evidence>
<evidence type="ECO:0000256" key="4">
    <source>
        <dbReference type="HAMAP-Rule" id="MF_03011"/>
    </source>
</evidence>
<keyword evidence="3 4" id="KW-0648">Protein biosynthesis</keyword>
<dbReference type="Pfam" id="PF10255">
    <property type="entry name" value="Paf67"/>
    <property type="match status" value="1"/>
</dbReference>
<dbReference type="GO" id="GO:0003743">
    <property type="term" value="F:translation initiation factor activity"/>
    <property type="evidence" value="ECO:0007669"/>
    <property type="project" value="UniProtKB-UniRule"/>
</dbReference>
<dbReference type="GO" id="GO:0033290">
    <property type="term" value="C:eukaryotic 48S preinitiation complex"/>
    <property type="evidence" value="ECO:0007669"/>
    <property type="project" value="UniProtKB-UniRule"/>
</dbReference>
<name>A0A7R9TYX1_9VIRI</name>
<evidence type="ECO:0000313" key="5">
    <source>
        <dbReference type="EMBL" id="CAD8248469.1"/>
    </source>
</evidence>
<sequence length="489" mass="56180">MVEEVHDIVKQFVVYFYRHIRERNVYEIHSMYESSFAKLTDRFFKDKPWPPVEVIAPLVDDDHVFCLLYKEMYYRHLYARLQPTLEQRCESWDNYCALFQVILNTNINMQLPNLWLWDMVDDFVYQFQSFCAYRSKLKLKSPKEIAVLREADQVWNALGVLNYLQALVDKSDIVSVLKGEREGGDRSFTETDGYGYGKGSNVLKALGYFSLIGLLRVHCLLGDYHSALRSAEALGASEGRAGAALYQRVTGCHISVFYYSGFCHLMKREYTLAARAFNSILLYISRTKQFHTQTAAYDQIIKRNEEMHALLAICSALCPQERAIDEGVHKAVLEKHGDKLQRMSAGQQGGFNELFTYACPKFVTPVPPNYDDTSADTSQDAYKLQLSIFMEEVRQQARLPKLRSYLRLYTTIPVAKLASFMEVTESELMALLMAFKHKLGGGEGENEGLHFYVEDKVIHVSDAKVEKKHGDFFASNIVRLHELTKELSV</sequence>
<comment type="subcellular location">
    <subcellularLocation>
        <location evidence="4">Cytoplasm</location>
    </subcellularLocation>
</comment>
<comment type="subunit">
    <text evidence="4">Component of the eukaryotic translation initiation factor 3 (eIF-3) complex.</text>
</comment>
<dbReference type="GO" id="GO:0016282">
    <property type="term" value="C:eukaryotic 43S preinitiation complex"/>
    <property type="evidence" value="ECO:0007669"/>
    <property type="project" value="UniProtKB-UniRule"/>
</dbReference>
<proteinExistence type="inferred from homology"/>
<keyword evidence="2 4" id="KW-0396">Initiation factor</keyword>
<reference evidence="5" key="1">
    <citation type="submission" date="2021-01" db="EMBL/GenBank/DDBJ databases">
        <authorList>
            <person name="Corre E."/>
            <person name="Pelletier E."/>
            <person name="Niang G."/>
            <person name="Scheremetjew M."/>
            <person name="Finn R."/>
            <person name="Kale V."/>
            <person name="Holt S."/>
            <person name="Cochrane G."/>
            <person name="Meng A."/>
            <person name="Brown T."/>
            <person name="Cohen L."/>
        </authorList>
    </citation>
    <scope>NUCLEOTIDE SEQUENCE</scope>
    <source>
        <strain evidence="5">CCMP1413</strain>
    </source>
</reference>